<gene>
    <name evidence="3" type="ORF">T190115A13A_10152</name>
</gene>
<comment type="caution">
    <text evidence="3">The sequence shown here is derived from an EMBL/GenBank/DDBJ whole genome shotgun (WGS) entry which is preliminary data.</text>
</comment>
<feature type="domain" description="SH3b" evidence="2">
    <location>
        <begin position="55"/>
        <end position="112"/>
    </location>
</feature>
<dbReference type="PROSITE" id="PS51257">
    <property type="entry name" value="PROKAR_LIPOPROTEIN"/>
    <property type="match status" value="1"/>
</dbReference>
<evidence type="ECO:0000313" key="3">
    <source>
        <dbReference type="EMBL" id="CAL2105996.1"/>
    </source>
</evidence>
<feature type="compositionally biased region" description="Low complexity" evidence="1">
    <location>
        <begin position="30"/>
        <end position="39"/>
    </location>
</feature>
<dbReference type="Pfam" id="PF08239">
    <property type="entry name" value="SH3_3"/>
    <property type="match status" value="1"/>
</dbReference>
<organism evidence="3 4">
    <name type="scientific">Tenacibaculum vairaonense</name>
    <dbReference type="NCBI Taxonomy" id="3137860"/>
    <lineage>
        <taxon>Bacteria</taxon>
        <taxon>Pseudomonadati</taxon>
        <taxon>Bacteroidota</taxon>
        <taxon>Flavobacteriia</taxon>
        <taxon>Flavobacteriales</taxon>
        <taxon>Flavobacteriaceae</taxon>
        <taxon>Tenacibaculum</taxon>
    </lineage>
</organism>
<evidence type="ECO:0000256" key="1">
    <source>
        <dbReference type="SAM" id="MobiDB-lite"/>
    </source>
</evidence>
<feature type="region of interest" description="Disordered" evidence="1">
    <location>
        <begin position="20"/>
        <end position="39"/>
    </location>
</feature>
<proteinExistence type="predicted"/>
<dbReference type="InterPro" id="IPR003646">
    <property type="entry name" value="SH3-like_bac-type"/>
</dbReference>
<evidence type="ECO:0000313" key="4">
    <source>
        <dbReference type="Proteomes" id="UP001497602"/>
    </source>
</evidence>
<dbReference type="EMBL" id="CAXJRC010000011">
    <property type="protein sequence ID" value="CAL2105996.1"/>
    <property type="molecule type" value="Genomic_DNA"/>
</dbReference>
<accession>A0ABP1FAX8</accession>
<evidence type="ECO:0000259" key="2">
    <source>
        <dbReference type="Pfam" id="PF08239"/>
    </source>
</evidence>
<dbReference type="RefSeq" id="WP_348702365.1">
    <property type="nucleotide sequence ID" value="NZ_CAXIYA010000003.1"/>
</dbReference>
<reference evidence="3 4" key="1">
    <citation type="submission" date="2024-05" db="EMBL/GenBank/DDBJ databases">
        <authorList>
            <person name="Duchaud E."/>
        </authorList>
    </citation>
    <scope>NUCLEOTIDE SEQUENCE [LARGE SCALE GENOMIC DNA]</scope>
    <source>
        <strain evidence="3">Ena-SAMPLE-TAB-13-05-2024-13:56:06:370-140305</strain>
    </source>
</reference>
<dbReference type="Proteomes" id="UP001497602">
    <property type="component" value="Unassembled WGS sequence"/>
</dbReference>
<protein>
    <submittedName>
        <fullName evidence="3">SH3 domain-containing protein</fullName>
    </submittedName>
</protein>
<keyword evidence="4" id="KW-1185">Reference proteome</keyword>
<sequence length="254" mass="27908">MKKLFIAIMSVAVLFTSCKEGGSSKKQTNTAESSTTATSVEEAEKTVEAICLLDKLSVRETPKAKGKWITSISLGETVVYTGDEVTDDTSKKEYCKVKLTDGKEGWTRKSFLAVNGKVGVMLGDASVYKRPDLLTKTEKKYSVMDIIAVTATQGDWMQVKGKRSEGEYIEEGWIKSSNFSADPVDIATAKFASTAMSKSTMTERIKALQEVITNPDLSSSKFVEVIKNKIADYESKNKAVDVEDVKVDENSEMK</sequence>
<dbReference type="Gene3D" id="2.30.30.40">
    <property type="entry name" value="SH3 Domains"/>
    <property type="match status" value="1"/>
</dbReference>
<name>A0ABP1FAX8_9FLAO</name>